<protein>
    <recommendedName>
        <fullName evidence="1">Surface antigen domain-containing protein</fullName>
    </recommendedName>
</protein>
<dbReference type="AlphaFoldDB" id="A0A6N8DRX0"/>
<organism evidence="2 3">
    <name type="scientific">Rhodoblastus acidophilus</name>
    <name type="common">Rhodopseudomonas acidophila</name>
    <dbReference type="NCBI Taxonomy" id="1074"/>
    <lineage>
        <taxon>Bacteria</taxon>
        <taxon>Pseudomonadati</taxon>
        <taxon>Pseudomonadota</taxon>
        <taxon>Alphaproteobacteria</taxon>
        <taxon>Hyphomicrobiales</taxon>
        <taxon>Rhodoblastaceae</taxon>
        <taxon>Rhodoblastus</taxon>
    </lineage>
</organism>
<reference evidence="2 3" key="1">
    <citation type="submission" date="2019-11" db="EMBL/GenBank/DDBJ databases">
        <title>Whole-genome sequence of a Rhodoblastus acidophilus DSM 142.</title>
        <authorList>
            <person name="Kyndt J.A."/>
            <person name="Meyer T.E."/>
        </authorList>
    </citation>
    <scope>NUCLEOTIDE SEQUENCE [LARGE SCALE GENOMIC DNA]</scope>
    <source>
        <strain evidence="2 3">DSM 142</strain>
    </source>
</reference>
<dbReference type="Pfam" id="PF16998">
    <property type="entry name" value="17kDa_Anti_2"/>
    <property type="match status" value="1"/>
</dbReference>
<sequence length="112" mass="11541">MRATGAIAPVAAAPARPALPAGLDEEDRRRAMGALGIALDPQGNGASVAWNNPVSKAHGMVTPVGFAFPENGLICRKFSARFETAAGAEADSGAACRDKDAMWTLTDFRKGG</sequence>
<evidence type="ECO:0000313" key="3">
    <source>
        <dbReference type="Proteomes" id="UP000439113"/>
    </source>
</evidence>
<dbReference type="OrthoDB" id="8017863at2"/>
<comment type="caution">
    <text evidence="2">The sequence shown here is derived from an EMBL/GenBank/DDBJ whole genome shotgun (WGS) entry which is preliminary data.</text>
</comment>
<name>A0A6N8DRX0_RHOAC</name>
<evidence type="ECO:0000313" key="2">
    <source>
        <dbReference type="EMBL" id="MTV31933.1"/>
    </source>
</evidence>
<feature type="domain" description="Surface antigen" evidence="1">
    <location>
        <begin position="42"/>
        <end position="110"/>
    </location>
</feature>
<gene>
    <name evidence="2" type="ORF">GJ654_13145</name>
</gene>
<accession>A0A6N8DRX0</accession>
<dbReference type="InterPro" id="IPR032635">
    <property type="entry name" value="Anti_2"/>
</dbReference>
<evidence type="ECO:0000259" key="1">
    <source>
        <dbReference type="Pfam" id="PF16998"/>
    </source>
</evidence>
<proteinExistence type="predicted"/>
<dbReference type="Proteomes" id="UP000439113">
    <property type="component" value="Unassembled WGS sequence"/>
</dbReference>
<dbReference type="EMBL" id="WNKS01000012">
    <property type="protein sequence ID" value="MTV31933.1"/>
    <property type="molecule type" value="Genomic_DNA"/>
</dbReference>